<keyword evidence="4 5" id="KW-0472">Membrane</keyword>
<feature type="transmembrane region" description="Helical" evidence="5">
    <location>
        <begin position="339"/>
        <end position="364"/>
    </location>
</feature>
<dbReference type="GO" id="GO:0016020">
    <property type="term" value="C:membrane"/>
    <property type="evidence" value="ECO:0007669"/>
    <property type="project" value="UniProtKB-SubCell"/>
</dbReference>
<dbReference type="PANTHER" id="PTHR37422:SF23">
    <property type="entry name" value="TEICHURONIC ACID BIOSYNTHESIS PROTEIN TUAE"/>
    <property type="match status" value="1"/>
</dbReference>
<feature type="transmembrane region" description="Helical" evidence="5">
    <location>
        <begin position="106"/>
        <end position="124"/>
    </location>
</feature>
<evidence type="ECO:0000259" key="6">
    <source>
        <dbReference type="Pfam" id="PF04932"/>
    </source>
</evidence>
<dbReference type="RefSeq" id="WP_016626851.1">
    <property type="nucleotide sequence ID" value="NZ_KE351796.1"/>
</dbReference>
<gene>
    <name evidence="7" type="ORF">D358_00015</name>
</gene>
<feature type="transmembrane region" description="Helical" evidence="5">
    <location>
        <begin position="170"/>
        <end position="190"/>
    </location>
</feature>
<dbReference type="InterPro" id="IPR051533">
    <property type="entry name" value="WaaL-like"/>
</dbReference>
<feature type="transmembrane region" description="Helical" evidence="5">
    <location>
        <begin position="376"/>
        <end position="395"/>
    </location>
</feature>
<feature type="transmembrane region" description="Helical" evidence="5">
    <location>
        <begin position="35"/>
        <end position="54"/>
    </location>
</feature>
<feature type="transmembrane region" description="Helical" evidence="5">
    <location>
        <begin position="66"/>
        <end position="86"/>
    </location>
</feature>
<organism evidence="7 8">
    <name type="scientific">Enterococcus faecalis RP2S-4</name>
    <dbReference type="NCBI Taxonomy" id="1244145"/>
    <lineage>
        <taxon>Bacteria</taxon>
        <taxon>Bacillati</taxon>
        <taxon>Bacillota</taxon>
        <taxon>Bacilli</taxon>
        <taxon>Lactobacillales</taxon>
        <taxon>Enterococcaceae</taxon>
        <taxon>Enterococcus</taxon>
    </lineage>
</organism>
<dbReference type="AlphaFoldDB" id="A0ABC9TNL1"/>
<feature type="transmembrane region" description="Helical" evidence="5">
    <location>
        <begin position="238"/>
        <end position="256"/>
    </location>
</feature>
<dbReference type="Pfam" id="PF04932">
    <property type="entry name" value="Wzy_C"/>
    <property type="match status" value="1"/>
</dbReference>
<reference evidence="7 8" key="1">
    <citation type="submission" date="2013-06" db="EMBL/GenBank/DDBJ databases">
        <authorList>
            <person name="Weinstock G."/>
            <person name="Sodergren E."/>
            <person name="Lobos E.A."/>
            <person name="Fulton L."/>
            <person name="Fulton R."/>
            <person name="Courtney L."/>
            <person name="Fronick C."/>
            <person name="O'Laughlin M."/>
            <person name="Godfrey J."/>
            <person name="Wilson R.M."/>
            <person name="Miner T."/>
            <person name="Farmer C."/>
            <person name="Delehaunty K."/>
            <person name="Cordes M."/>
            <person name="Minx P."/>
            <person name="Tomlinson C."/>
            <person name="Chen J."/>
            <person name="Wollam A."/>
            <person name="Pepin K.H."/>
            <person name="Bhonagiri V."/>
            <person name="Zhang X."/>
            <person name="Warren W."/>
            <person name="Mitreva M."/>
            <person name="Mardis E.R."/>
            <person name="Wilson R.K."/>
        </authorList>
    </citation>
    <scope>NUCLEOTIDE SEQUENCE [LARGE SCALE GENOMIC DNA]</scope>
    <source>
        <strain evidence="7 8">RP2S-4</strain>
    </source>
</reference>
<feature type="transmembrane region" description="Helical" evidence="5">
    <location>
        <begin position="401"/>
        <end position="419"/>
    </location>
</feature>
<proteinExistence type="predicted"/>
<name>A0ABC9TNL1_ENTFL</name>
<feature type="domain" description="O-antigen ligase-related" evidence="6">
    <location>
        <begin position="202"/>
        <end position="354"/>
    </location>
</feature>
<evidence type="ECO:0000256" key="5">
    <source>
        <dbReference type="SAM" id="Phobius"/>
    </source>
</evidence>
<feature type="transmembrane region" description="Helical" evidence="5">
    <location>
        <begin position="202"/>
        <end position="232"/>
    </location>
</feature>
<feature type="transmembrane region" description="Helical" evidence="5">
    <location>
        <begin position="131"/>
        <end position="150"/>
    </location>
</feature>
<feature type="transmembrane region" description="Helical" evidence="5">
    <location>
        <begin position="290"/>
        <end position="309"/>
    </location>
</feature>
<keyword evidence="2 5" id="KW-0812">Transmembrane</keyword>
<dbReference type="EMBL" id="ATIR01000001">
    <property type="protein sequence ID" value="EPI12591.1"/>
    <property type="molecule type" value="Genomic_DNA"/>
</dbReference>
<evidence type="ECO:0000256" key="4">
    <source>
        <dbReference type="ARBA" id="ARBA00023136"/>
    </source>
</evidence>
<evidence type="ECO:0000313" key="8">
    <source>
        <dbReference type="Proteomes" id="UP000015750"/>
    </source>
</evidence>
<protein>
    <submittedName>
        <fullName evidence="7">O-antigen polymerase</fullName>
    </submittedName>
</protein>
<feature type="transmembrane region" description="Helical" evidence="5">
    <location>
        <begin position="12"/>
        <end position="29"/>
    </location>
</feature>
<evidence type="ECO:0000256" key="2">
    <source>
        <dbReference type="ARBA" id="ARBA00022692"/>
    </source>
</evidence>
<dbReference type="Proteomes" id="UP000015750">
    <property type="component" value="Unassembled WGS sequence"/>
</dbReference>
<evidence type="ECO:0000256" key="1">
    <source>
        <dbReference type="ARBA" id="ARBA00004141"/>
    </source>
</evidence>
<accession>A0ABC9TNL1</accession>
<evidence type="ECO:0000256" key="3">
    <source>
        <dbReference type="ARBA" id="ARBA00022989"/>
    </source>
</evidence>
<comment type="subcellular location">
    <subcellularLocation>
        <location evidence="1">Membrane</location>
        <topology evidence="1">Multi-pass membrane protein</topology>
    </subcellularLocation>
</comment>
<dbReference type="PANTHER" id="PTHR37422">
    <property type="entry name" value="TEICHURONIC ACID BIOSYNTHESIS PROTEIN TUAE"/>
    <property type="match status" value="1"/>
</dbReference>
<sequence>MTVEQLKIWNTNAFLLLVTSTIWGHYLSLPFGPTVYAFQVLFCAMIVVFISTLPEKNSTINISKNVRRIFLLYFVWIAFSVLSLLWSSYLMDSFKALYYEFEELMLMFFCIVYITDIASLMRVFKVVVVNFFILIPILLRECITGVHLSVSQGNNDRYGRNLYTPTGMMYGTNDMAVVLVLFLIVAICYLSSKKMYKTSFLIYVISAYILYFTDSRSAMVGFLIVTIITIYGYFKKNIFVTSLLFVFLTLAFLIVLGSKKEGAIKYIQQIFHNVLSKQGSTETRFQMYKYAWNLFISSNGVGVGVGNAYRPMGMLLRYNQQLLYNMNIFGETSVGVHNFFLQVLSETGIAGFLSMAGFYVYTLINSIQVFIKKQDLLNLVPLTICIMFFCASVGSSSIFNMRIIWLFFGIGLSVLNLLGKEMES</sequence>
<dbReference type="InterPro" id="IPR007016">
    <property type="entry name" value="O-antigen_ligase-rel_domated"/>
</dbReference>
<comment type="caution">
    <text evidence="7">The sequence shown here is derived from an EMBL/GenBank/DDBJ whole genome shotgun (WGS) entry which is preliminary data.</text>
</comment>
<keyword evidence="3 5" id="KW-1133">Transmembrane helix</keyword>
<evidence type="ECO:0000313" key="7">
    <source>
        <dbReference type="EMBL" id="EPI12591.1"/>
    </source>
</evidence>